<dbReference type="EMBL" id="SIRE01000005">
    <property type="protein sequence ID" value="TBL80258.1"/>
    <property type="molecule type" value="Genomic_DNA"/>
</dbReference>
<evidence type="ECO:0000313" key="2">
    <source>
        <dbReference type="Proteomes" id="UP000293142"/>
    </source>
</evidence>
<sequence>MFDPTVYDNLKVVLEGALYDLDLAGQLEIIGRSDRVELSTMSRFFQLDCKVKPDGIAVASVSLDAGLADLAAEILEQEGKQPGCHCYITFQIPVDEPLAAAEAVKTQIREIWGERPLLKMTVSYSPDTEQPDFMLLASMHFGRKLDEGQMEDIPSMIDHVALTLQTLDGYIGQRG</sequence>
<accession>A0A4Q9DTL9</accession>
<gene>
    <name evidence="1" type="ORF">EYB31_07520</name>
</gene>
<dbReference type="AlphaFoldDB" id="A0A4Q9DTL9"/>
<comment type="caution">
    <text evidence="1">The sequence shown here is derived from an EMBL/GenBank/DDBJ whole genome shotgun (WGS) entry which is preliminary data.</text>
</comment>
<dbReference type="OrthoDB" id="2964978at2"/>
<organism evidence="1 2">
    <name type="scientific">Paenibacillus thalictri</name>
    <dbReference type="NCBI Taxonomy" id="2527873"/>
    <lineage>
        <taxon>Bacteria</taxon>
        <taxon>Bacillati</taxon>
        <taxon>Bacillota</taxon>
        <taxon>Bacilli</taxon>
        <taxon>Bacillales</taxon>
        <taxon>Paenibacillaceae</taxon>
        <taxon>Paenibacillus</taxon>
    </lineage>
</organism>
<evidence type="ECO:0000313" key="1">
    <source>
        <dbReference type="EMBL" id="TBL80258.1"/>
    </source>
</evidence>
<dbReference type="Proteomes" id="UP000293142">
    <property type="component" value="Unassembled WGS sequence"/>
</dbReference>
<proteinExistence type="predicted"/>
<name>A0A4Q9DTL9_9BACL</name>
<protein>
    <submittedName>
        <fullName evidence="1">Uncharacterized protein</fullName>
    </submittedName>
</protein>
<reference evidence="1 2" key="1">
    <citation type="submission" date="2019-02" db="EMBL/GenBank/DDBJ databases">
        <title>Paenibacillus sp. nov., isolated from surface-sterilized tissue of Thalictrum simplex L.</title>
        <authorList>
            <person name="Tuo L."/>
        </authorList>
    </citation>
    <scope>NUCLEOTIDE SEQUENCE [LARGE SCALE GENOMIC DNA]</scope>
    <source>
        <strain evidence="1 2">N2SHLJ1</strain>
    </source>
</reference>
<dbReference type="RefSeq" id="WP_131012672.1">
    <property type="nucleotide sequence ID" value="NZ_SIRE01000005.1"/>
</dbReference>
<keyword evidence="2" id="KW-1185">Reference proteome</keyword>